<name>A0A0D7AN88_9AGAR</name>
<evidence type="ECO:0000256" key="1">
    <source>
        <dbReference type="ARBA" id="ARBA00004123"/>
    </source>
</evidence>
<dbReference type="GO" id="GO:0005634">
    <property type="term" value="C:nucleus"/>
    <property type="evidence" value="ECO:0007669"/>
    <property type="project" value="UniProtKB-SubCell"/>
</dbReference>
<evidence type="ECO:0000256" key="5">
    <source>
        <dbReference type="ARBA" id="ARBA00023242"/>
    </source>
</evidence>
<dbReference type="EMBL" id="KN881644">
    <property type="protein sequence ID" value="KIY52238.1"/>
    <property type="molecule type" value="Genomic_DNA"/>
</dbReference>
<keyword evidence="3" id="KW-0863">Zinc-finger</keyword>
<proteinExistence type="predicted"/>
<protein>
    <recommendedName>
        <fullName evidence="9">DUF659 domain-containing protein</fullName>
    </recommendedName>
</protein>
<feature type="region of interest" description="Disordered" evidence="6">
    <location>
        <begin position="132"/>
        <end position="190"/>
    </location>
</feature>
<evidence type="ECO:0008006" key="9">
    <source>
        <dbReference type="Google" id="ProtNLM"/>
    </source>
</evidence>
<dbReference type="PANTHER" id="PTHR46481">
    <property type="entry name" value="ZINC FINGER BED DOMAIN-CONTAINING PROTEIN 4"/>
    <property type="match status" value="1"/>
</dbReference>
<dbReference type="PANTHER" id="PTHR46481:SF10">
    <property type="entry name" value="ZINC FINGER BED DOMAIN-CONTAINING PROTEIN 39"/>
    <property type="match status" value="1"/>
</dbReference>
<keyword evidence="8" id="KW-1185">Reference proteome</keyword>
<reference evidence="7 8" key="1">
    <citation type="journal article" date="2015" name="Fungal Genet. Biol.">
        <title>Evolution of novel wood decay mechanisms in Agaricales revealed by the genome sequences of Fistulina hepatica and Cylindrobasidium torrendii.</title>
        <authorList>
            <person name="Floudas D."/>
            <person name="Held B.W."/>
            <person name="Riley R."/>
            <person name="Nagy L.G."/>
            <person name="Koehler G."/>
            <person name="Ransdell A.S."/>
            <person name="Younus H."/>
            <person name="Chow J."/>
            <person name="Chiniquy J."/>
            <person name="Lipzen A."/>
            <person name="Tritt A."/>
            <person name="Sun H."/>
            <person name="Haridas S."/>
            <person name="LaButti K."/>
            <person name="Ohm R.A."/>
            <person name="Kues U."/>
            <person name="Blanchette R.A."/>
            <person name="Grigoriev I.V."/>
            <person name="Minto R.E."/>
            <person name="Hibbett D.S."/>
        </authorList>
    </citation>
    <scope>NUCLEOTIDE SEQUENCE [LARGE SCALE GENOMIC DNA]</scope>
    <source>
        <strain evidence="7 8">ATCC 64428</strain>
    </source>
</reference>
<feature type="compositionally biased region" description="Low complexity" evidence="6">
    <location>
        <begin position="330"/>
        <end position="359"/>
    </location>
</feature>
<evidence type="ECO:0000256" key="6">
    <source>
        <dbReference type="SAM" id="MobiDB-lite"/>
    </source>
</evidence>
<dbReference type="InterPro" id="IPR052035">
    <property type="entry name" value="ZnF_BED_domain_contain"/>
</dbReference>
<keyword evidence="2" id="KW-0479">Metal-binding</keyword>
<dbReference type="OrthoDB" id="3236755at2759"/>
<feature type="compositionally biased region" description="Pro residues" evidence="6">
    <location>
        <begin position="132"/>
        <end position="150"/>
    </location>
</feature>
<dbReference type="AlphaFoldDB" id="A0A0D7AN88"/>
<evidence type="ECO:0000313" key="7">
    <source>
        <dbReference type="EMBL" id="KIY52238.1"/>
    </source>
</evidence>
<feature type="region of interest" description="Disordered" evidence="6">
    <location>
        <begin position="330"/>
        <end position="369"/>
    </location>
</feature>
<dbReference type="GO" id="GO:0008270">
    <property type="term" value="F:zinc ion binding"/>
    <property type="evidence" value="ECO:0007669"/>
    <property type="project" value="UniProtKB-KW"/>
</dbReference>
<feature type="compositionally biased region" description="Polar residues" evidence="6">
    <location>
        <begin position="174"/>
        <end position="186"/>
    </location>
</feature>
<sequence length="945" mass="105521">MSQNAEQQLNKLRLYLSHLPDKLPPFQSLETSPYHGLLNFSIDEEFSRDCGLLTASFNRNLESTLAPSGRSADGTFVITERGQGIEALYDVIAFGVKAYGTDNFHVSLWLEGSIKSLENCYREHSVSLPLVPGPTLLPPPGPTPSSPPGPNAVTATAGPNVRSGLALPKRSRSETTVAKDSISTTAKKPKRVDTKKLDTYLDPEYDDLPEPTIDHKHGGRQTFPLLVKATRLCTRIDEPDSRFVRCLFSAQCKVSWHGKHRDKTRILKHLMNCGAAAIDVDGCRWADEAIDELSKDKPELKAQMHAKFDRIAGLSPADRAHLDGIVEDANNSHADNANNSSEADQTQSSSHSASTSGGAPDRLSRSDDSTVKSGKVIAFKQFQTTGHKDLQDKVDAKLVSFVVGDNLASNVLKSPHFIEFATALNAKYHPPSPTTFDDRLIPTYAAAVRKALIEFLMGERNIMLTFDGGKGKRHGMTSVCAITAHHIPFLLELDDSARLSHTTGYYKELLGKWIEKIGIYSIGALTSDEHAPCAKCRRELTEMYPHLLSFADACHNLSNTVKEIVKRVPSLESTVKRMRDILAFVSLSTYTFDQLDNERRRLGIGRTIEGIGETRFATMCWSAESLLRCYPAFVNIVRNPLLGIDNDMLHSTFDDECEGYYAFFERDLRRFVALLRPFAHAIQCLEARNTTPADVFVYWLAVNAQIAEMFDRAIGTAERRTAEVVRKVMNARWNRLINNPTSKNVYLLAFILTPANPNPAAVPTVTIQWSSLSDRLRGTGLPRVKAPTNIRDVVRRALQRMLKDEYSNVFESESLSVREAKQAMKRRNPLLAHRTPDEALSALRTQFSAYMDKASPFRQDQHPSETSLEYWHRHLRQDSDDADVLGALAIKIFSATPTSISDERVMSEVKIVNTDRQNRQSVSTINNRCLIRSAERLGQEKKVRV</sequence>
<comment type="subcellular location">
    <subcellularLocation>
        <location evidence="1">Nucleus</location>
    </subcellularLocation>
</comment>
<dbReference type="SUPFAM" id="SSF53098">
    <property type="entry name" value="Ribonuclease H-like"/>
    <property type="match status" value="1"/>
</dbReference>
<gene>
    <name evidence="7" type="ORF">FISHEDRAFT_56000</name>
</gene>
<evidence type="ECO:0000256" key="4">
    <source>
        <dbReference type="ARBA" id="ARBA00022833"/>
    </source>
</evidence>
<dbReference type="InterPro" id="IPR012337">
    <property type="entry name" value="RNaseH-like_sf"/>
</dbReference>
<accession>A0A0D7AN88</accession>
<evidence type="ECO:0000256" key="2">
    <source>
        <dbReference type="ARBA" id="ARBA00022723"/>
    </source>
</evidence>
<dbReference type="Proteomes" id="UP000054144">
    <property type="component" value="Unassembled WGS sequence"/>
</dbReference>
<organism evidence="7 8">
    <name type="scientific">Fistulina hepatica ATCC 64428</name>
    <dbReference type="NCBI Taxonomy" id="1128425"/>
    <lineage>
        <taxon>Eukaryota</taxon>
        <taxon>Fungi</taxon>
        <taxon>Dikarya</taxon>
        <taxon>Basidiomycota</taxon>
        <taxon>Agaricomycotina</taxon>
        <taxon>Agaricomycetes</taxon>
        <taxon>Agaricomycetidae</taxon>
        <taxon>Agaricales</taxon>
        <taxon>Fistulinaceae</taxon>
        <taxon>Fistulina</taxon>
    </lineage>
</organism>
<evidence type="ECO:0000256" key="3">
    <source>
        <dbReference type="ARBA" id="ARBA00022771"/>
    </source>
</evidence>
<keyword evidence="5" id="KW-0539">Nucleus</keyword>
<keyword evidence="4" id="KW-0862">Zinc</keyword>
<evidence type="ECO:0000313" key="8">
    <source>
        <dbReference type="Proteomes" id="UP000054144"/>
    </source>
</evidence>